<keyword evidence="10" id="KW-1185">Reference proteome</keyword>
<keyword evidence="3" id="KW-1003">Cell membrane</keyword>
<dbReference type="EMBL" id="BKAJ01000015">
    <property type="protein sequence ID" value="GEP53660.1"/>
    <property type="molecule type" value="Genomic_DNA"/>
</dbReference>
<feature type="transmembrane region" description="Helical" evidence="7">
    <location>
        <begin position="5"/>
        <end position="28"/>
    </location>
</feature>
<feature type="transmembrane region" description="Helical" evidence="7">
    <location>
        <begin position="62"/>
        <end position="81"/>
    </location>
</feature>
<evidence type="ECO:0000256" key="3">
    <source>
        <dbReference type="ARBA" id="ARBA00022475"/>
    </source>
</evidence>
<comment type="similarity">
    <text evidence="7">Belongs to the binding-protein-dependent transport system permease family.</text>
</comment>
<keyword evidence="6 7" id="KW-0472">Membrane</keyword>
<dbReference type="InterPro" id="IPR035906">
    <property type="entry name" value="MetI-like_sf"/>
</dbReference>
<keyword evidence="4 7" id="KW-0812">Transmembrane</keyword>
<dbReference type="PANTHER" id="PTHR30151">
    <property type="entry name" value="ALKANE SULFONATE ABC TRANSPORTER-RELATED, MEMBRANE SUBUNIT"/>
    <property type="match status" value="1"/>
</dbReference>
<dbReference type="Pfam" id="PF00528">
    <property type="entry name" value="BPD_transp_1"/>
    <property type="match status" value="1"/>
</dbReference>
<dbReference type="AlphaFoldDB" id="A0A512N3T8"/>
<dbReference type="PANTHER" id="PTHR30151:SF20">
    <property type="entry name" value="ABC TRANSPORTER PERMEASE PROTEIN HI_0355-RELATED"/>
    <property type="match status" value="1"/>
</dbReference>
<evidence type="ECO:0000256" key="7">
    <source>
        <dbReference type="RuleBase" id="RU363032"/>
    </source>
</evidence>
<dbReference type="PROSITE" id="PS50928">
    <property type="entry name" value="ABC_TM1"/>
    <property type="match status" value="1"/>
</dbReference>
<evidence type="ECO:0000259" key="8">
    <source>
        <dbReference type="PROSITE" id="PS50928"/>
    </source>
</evidence>
<evidence type="ECO:0000256" key="6">
    <source>
        <dbReference type="ARBA" id="ARBA00023136"/>
    </source>
</evidence>
<feature type="transmembrane region" description="Helical" evidence="7">
    <location>
        <begin position="172"/>
        <end position="195"/>
    </location>
</feature>
<keyword evidence="2 7" id="KW-0813">Transport</keyword>
<evidence type="ECO:0000256" key="5">
    <source>
        <dbReference type="ARBA" id="ARBA00022989"/>
    </source>
</evidence>
<dbReference type="InterPro" id="IPR000515">
    <property type="entry name" value="MetI-like"/>
</dbReference>
<dbReference type="CDD" id="cd06261">
    <property type="entry name" value="TM_PBP2"/>
    <property type="match status" value="1"/>
</dbReference>
<accession>A0A512N3T8</accession>
<protein>
    <submittedName>
        <fullName evidence="9">ABC transporter permease</fullName>
    </submittedName>
</protein>
<feature type="domain" description="ABC transmembrane type-1" evidence="8">
    <location>
        <begin position="54"/>
        <end position="234"/>
    </location>
</feature>
<proteinExistence type="inferred from homology"/>
<comment type="subcellular location">
    <subcellularLocation>
        <location evidence="1 7">Cell membrane</location>
        <topology evidence="1 7">Multi-pass membrane protein</topology>
    </subcellularLocation>
</comment>
<dbReference type="Proteomes" id="UP000321058">
    <property type="component" value="Unassembled WGS sequence"/>
</dbReference>
<evidence type="ECO:0000313" key="10">
    <source>
        <dbReference type="Proteomes" id="UP000321058"/>
    </source>
</evidence>
<dbReference type="GO" id="GO:0005886">
    <property type="term" value="C:plasma membrane"/>
    <property type="evidence" value="ECO:0007669"/>
    <property type="project" value="UniProtKB-SubCell"/>
</dbReference>
<dbReference type="Gene3D" id="1.10.3720.10">
    <property type="entry name" value="MetI-like"/>
    <property type="match status" value="1"/>
</dbReference>
<sequence length="247" mass="26879">MTRSFVLPTAFGVGLLVLWQALVVIFAYPKVILPAPSDIWTVLLAELPTIWQQAVPTVRDTLAGFAIAALFGVGMASLLSFSRLLRDAIYPLIIVIQLVPKIAWTPLFIVWVGIGWQSRLTVAAFIAFFPIFIAMMAGLESTDRSLVRLCRGLTASTWRTFWLVRFPASMPYLFAGLKIGITLSVIGVIVAEFISSSEGLGFLILKAAALLRTDLILAAITVLCVVGLACYGAVHAGELAIRRWQGE</sequence>
<name>A0A512N3T8_9HYPH</name>
<evidence type="ECO:0000313" key="9">
    <source>
        <dbReference type="EMBL" id="GEP53660.1"/>
    </source>
</evidence>
<comment type="caution">
    <text evidence="9">The sequence shown here is derived from an EMBL/GenBank/DDBJ whole genome shotgun (WGS) entry which is preliminary data.</text>
</comment>
<gene>
    <name evidence="9" type="primary">ssuC</name>
    <name evidence="9" type="ORF">RSO01_08260</name>
</gene>
<dbReference type="SUPFAM" id="SSF161098">
    <property type="entry name" value="MetI-like"/>
    <property type="match status" value="1"/>
</dbReference>
<reference evidence="9 10" key="1">
    <citation type="submission" date="2019-07" db="EMBL/GenBank/DDBJ databases">
        <title>Whole genome shotgun sequence of Reyranella soli NBRC 108950.</title>
        <authorList>
            <person name="Hosoyama A."/>
            <person name="Uohara A."/>
            <person name="Ohji S."/>
            <person name="Ichikawa N."/>
        </authorList>
    </citation>
    <scope>NUCLEOTIDE SEQUENCE [LARGE SCALE GENOMIC DNA]</scope>
    <source>
        <strain evidence="9 10">NBRC 108950</strain>
    </source>
</reference>
<organism evidence="9 10">
    <name type="scientific">Reyranella soli</name>
    <dbReference type="NCBI Taxonomy" id="1230389"/>
    <lineage>
        <taxon>Bacteria</taxon>
        <taxon>Pseudomonadati</taxon>
        <taxon>Pseudomonadota</taxon>
        <taxon>Alphaproteobacteria</taxon>
        <taxon>Hyphomicrobiales</taxon>
        <taxon>Reyranellaceae</taxon>
        <taxon>Reyranella</taxon>
    </lineage>
</organism>
<evidence type="ECO:0000256" key="1">
    <source>
        <dbReference type="ARBA" id="ARBA00004651"/>
    </source>
</evidence>
<feature type="transmembrane region" description="Helical" evidence="7">
    <location>
        <begin position="88"/>
        <end position="114"/>
    </location>
</feature>
<feature type="transmembrane region" description="Helical" evidence="7">
    <location>
        <begin position="120"/>
        <end position="139"/>
    </location>
</feature>
<dbReference type="GO" id="GO:0055085">
    <property type="term" value="P:transmembrane transport"/>
    <property type="evidence" value="ECO:0007669"/>
    <property type="project" value="InterPro"/>
</dbReference>
<evidence type="ECO:0000256" key="4">
    <source>
        <dbReference type="ARBA" id="ARBA00022692"/>
    </source>
</evidence>
<evidence type="ECO:0000256" key="2">
    <source>
        <dbReference type="ARBA" id="ARBA00022448"/>
    </source>
</evidence>
<feature type="transmembrane region" description="Helical" evidence="7">
    <location>
        <begin position="215"/>
        <end position="234"/>
    </location>
</feature>
<keyword evidence="5 7" id="KW-1133">Transmembrane helix</keyword>